<keyword evidence="2" id="KW-1003">Cell membrane</keyword>
<dbReference type="HOGENOM" id="CLU_006797_0_1_11"/>
<dbReference type="Gene3D" id="1.10.510.10">
    <property type="entry name" value="Transferase(Phosphotransferase) domain 1"/>
    <property type="match status" value="1"/>
</dbReference>
<keyword evidence="7 9" id="KW-0472">Membrane</keyword>
<dbReference type="PANTHER" id="PTHR47019">
    <property type="entry name" value="LIPID II FLIPPASE MURJ"/>
    <property type="match status" value="1"/>
</dbReference>
<feature type="compositionally biased region" description="Low complexity" evidence="8">
    <location>
        <begin position="57"/>
        <end position="86"/>
    </location>
</feature>
<feature type="compositionally biased region" description="Basic and acidic residues" evidence="8">
    <location>
        <begin position="9"/>
        <end position="19"/>
    </location>
</feature>
<feature type="transmembrane region" description="Helical" evidence="9">
    <location>
        <begin position="601"/>
        <end position="620"/>
    </location>
</feature>
<accession>F8E3J8</accession>
<evidence type="ECO:0000256" key="1">
    <source>
        <dbReference type="ARBA" id="ARBA00004651"/>
    </source>
</evidence>
<feature type="transmembrane region" description="Helical" evidence="9">
    <location>
        <begin position="342"/>
        <end position="364"/>
    </location>
</feature>
<feature type="transmembrane region" description="Helical" evidence="9">
    <location>
        <begin position="640"/>
        <end position="658"/>
    </location>
</feature>
<feature type="transmembrane region" description="Helical" evidence="9">
    <location>
        <begin position="538"/>
        <end position="559"/>
    </location>
</feature>
<dbReference type="InterPro" id="IPR004268">
    <property type="entry name" value="MurJ"/>
</dbReference>
<dbReference type="GO" id="GO:0015648">
    <property type="term" value="F:lipid-linked peptidoglycan transporter activity"/>
    <property type="evidence" value="ECO:0007669"/>
    <property type="project" value="TreeGrafter"/>
</dbReference>
<dbReference type="PRINTS" id="PR01806">
    <property type="entry name" value="VIRFACTRMVIN"/>
</dbReference>
<dbReference type="RefSeq" id="WP_013889502.1">
    <property type="nucleotide sequence ID" value="NC_015673.1"/>
</dbReference>
<feature type="compositionally biased region" description="Polar residues" evidence="8">
    <location>
        <begin position="108"/>
        <end position="125"/>
    </location>
</feature>
<comment type="subcellular location">
    <subcellularLocation>
        <location evidence="1">Cell membrane</location>
        <topology evidence="1">Multi-pass membrane protein</topology>
    </subcellularLocation>
</comment>
<dbReference type="AlphaFoldDB" id="F8E3J8"/>
<dbReference type="CDD" id="cd13973">
    <property type="entry name" value="PK_MviN-like"/>
    <property type="match status" value="1"/>
</dbReference>
<feature type="transmembrane region" description="Helical" evidence="9">
    <location>
        <begin position="1000"/>
        <end position="1025"/>
    </location>
</feature>
<feature type="transmembrane region" description="Helical" evidence="9">
    <location>
        <begin position="234"/>
        <end position="252"/>
    </location>
</feature>
<dbReference type="GO" id="GO:0009252">
    <property type="term" value="P:peptidoglycan biosynthetic process"/>
    <property type="evidence" value="ECO:0007669"/>
    <property type="project" value="UniProtKB-KW"/>
</dbReference>
<evidence type="ECO:0000256" key="6">
    <source>
        <dbReference type="ARBA" id="ARBA00022989"/>
    </source>
</evidence>
<feature type="transmembrane region" description="Helical" evidence="9">
    <location>
        <begin position="468"/>
        <end position="492"/>
    </location>
</feature>
<evidence type="ECO:0000256" key="9">
    <source>
        <dbReference type="SAM" id="Phobius"/>
    </source>
</evidence>
<dbReference type="eggNOG" id="COG0728">
    <property type="taxonomic scope" value="Bacteria"/>
</dbReference>
<organism evidence="10 11">
    <name type="scientific">Corynebacterium resistens (strain DSM 45100 / JCM 12819 / GTC 2026 / SICGH 158)</name>
    <dbReference type="NCBI Taxonomy" id="662755"/>
    <lineage>
        <taxon>Bacteria</taxon>
        <taxon>Bacillati</taxon>
        <taxon>Actinomycetota</taxon>
        <taxon>Actinomycetes</taxon>
        <taxon>Mycobacteriales</taxon>
        <taxon>Corynebacteriaceae</taxon>
        <taxon>Corynebacterium</taxon>
    </lineage>
</organism>
<evidence type="ECO:0000256" key="3">
    <source>
        <dbReference type="ARBA" id="ARBA00022692"/>
    </source>
</evidence>
<keyword evidence="6 9" id="KW-1133">Transmembrane helix</keyword>
<feature type="transmembrane region" description="Helical" evidence="9">
    <location>
        <begin position="272"/>
        <end position="292"/>
    </location>
</feature>
<dbReference type="GO" id="GO:0034204">
    <property type="term" value="P:lipid translocation"/>
    <property type="evidence" value="ECO:0007669"/>
    <property type="project" value="TreeGrafter"/>
</dbReference>
<dbReference type="InterPro" id="IPR051050">
    <property type="entry name" value="Lipid_II_flippase_MurJ/MviN"/>
</dbReference>
<proteinExistence type="predicted"/>
<dbReference type="EMBL" id="CP002857">
    <property type="protein sequence ID" value="AEI10524.1"/>
    <property type="molecule type" value="Genomic_DNA"/>
</dbReference>
<feature type="region of interest" description="Disordered" evidence="8">
    <location>
        <begin position="1176"/>
        <end position="1221"/>
    </location>
</feature>
<keyword evidence="11" id="KW-1185">Reference proteome</keyword>
<evidence type="ECO:0000256" key="8">
    <source>
        <dbReference type="SAM" id="MobiDB-lite"/>
    </source>
</evidence>
<dbReference type="Gene3D" id="3.30.200.20">
    <property type="entry name" value="Phosphorylase Kinase, domain 1"/>
    <property type="match status" value="1"/>
</dbReference>
<feature type="transmembrane region" description="Helical" evidence="9">
    <location>
        <begin position="504"/>
        <end position="526"/>
    </location>
</feature>
<feature type="compositionally biased region" description="Polar residues" evidence="8">
    <location>
        <begin position="43"/>
        <end position="54"/>
    </location>
</feature>
<evidence type="ECO:0000256" key="5">
    <source>
        <dbReference type="ARBA" id="ARBA00022984"/>
    </source>
</evidence>
<dbReference type="KEGG" id="crd:CRES_2171"/>
<gene>
    <name evidence="10" type="ordered locus">CRES_2171</name>
</gene>
<protein>
    <submittedName>
        <fullName evidence="10">Membrane protein</fullName>
    </submittedName>
</protein>
<feature type="transmembrane region" description="Helical" evidence="9">
    <location>
        <begin position="304"/>
        <end position="322"/>
    </location>
</feature>
<feature type="transmembrane region" description="Helical" evidence="9">
    <location>
        <begin position="168"/>
        <end position="186"/>
    </location>
</feature>
<evidence type="ECO:0000256" key="4">
    <source>
        <dbReference type="ARBA" id="ARBA00022960"/>
    </source>
</evidence>
<dbReference type="Proteomes" id="UP000000492">
    <property type="component" value="Chromosome"/>
</dbReference>
<evidence type="ECO:0000313" key="10">
    <source>
        <dbReference type="EMBL" id="AEI10524.1"/>
    </source>
</evidence>
<feature type="transmembrane region" description="Helical" evidence="9">
    <location>
        <begin position="192"/>
        <end position="214"/>
    </location>
</feature>
<feature type="region of interest" description="Disordered" evidence="8">
    <location>
        <begin position="1"/>
        <end position="147"/>
    </location>
</feature>
<sequence length="1266" mass="133965">MTFPQDNDDTAHRGREADASGRPSAGQRSRFRTSRPPAIVPSSGDSPNKNSTGVGRSAEQSNESESDQQLSESQTPAAAVATATAANRTEMAPGSSKAGSGGLKSAGQDATGSNRTGRNATAPNSGGTTDTAKATDADGESGKSATDEVVRAGGSMAIATLLSRITGFLRTVLIGSALGPAIASAFNTANTLPHLITELVLGAVLTSLVVPVLVRAEKEDPDGGEAFIRRLMTLTFTLMGAVTVISILAAPFLVKVGLDDEGHVNIDIATSIAYLVLPQIVCFAMFAVFMAVLNTKGMFKPGAWAPVVNNVVTLGILVLYYLLPDETKLNPTESVTITNPHILLLGLGTTLGVVAQAAIMIPFLRKAGINMKPLWGVDKRLKAFGGMAIAIIVYVAISQAGWMLNNRIASQASDAAVTVYMQAWQLLQMPYGVIGVTLLTAIMPRLSRNAADGDDQAVVRDLTSATKLTLLALLPVIVFFTGFGTLVAAALFQYQNFDLETANVLGWTISFSAFTLIPYSLVMLHLRVFYAREEVWTPTYIIAGITTTKLALAFLAPHISTEPRLVVVLLGAANGFGFLAGSIIGAQLLRRSLGSLQGRAVVKTALWTLGASIIGALIAWRVDVLLYTFVFKTPANPWFLIRMLIVGPIFLIVTGLVLSRSKLPEVDMLGLMLARIPVVGRFFTPRRPVDADRAAAIATPDSADQAQMAMQETGVLGDFAGTFMPPMSAGRVRGPRLVPGAPMLQGQYRLLSDHGGSTVARLWQAREMSTGNIVALTIMDPTAYVTSAAKSEDPHLSKMARIARAKDAMLRRSATLKDIDCEGMATVRRVIDNGSLVVLVSDWVQGSPLATVAKSGPDPMAAGYAVAALADAADAAHKTGVPLGIDHRDRMRITTAGHALLAFPGVVPNNTERQDAHGITVALGLLLEHLPDEEIPEELAETYHELKAINTDPEKEVDLHKVADHLRKLTSGDLGVEEDDVPEPTKVAGFGAEPARAPRLALITFVAFLVVALLAGAIALVVGAVGGGRNDSPLSTNSIRQGAERLENKEPRAVPVSNAFAWSPSDAEVKATNGPAANTPYGPDNPSQARLVIDGDPRTAWSTESYLNQLGSQPPAFKRGTGVLLEMPANTHFSQLDLQGLTPGSHVEIRIAGDKADSLADTRVLTDFAVKQSRTVVRSDDSNGNSDNGASERSQGEWKTGLNNQSSGELPKGADLIRLPKNSNTEGTKLIIWITKVSGPENKASIGEAGVLGTWEGMPELEQQKG</sequence>
<dbReference type="GO" id="GO:0005886">
    <property type="term" value="C:plasma membrane"/>
    <property type="evidence" value="ECO:0007669"/>
    <property type="project" value="UniProtKB-SubCell"/>
</dbReference>
<feature type="transmembrane region" description="Helical" evidence="9">
    <location>
        <begin position="384"/>
        <end position="404"/>
    </location>
</feature>
<dbReference type="STRING" id="662755.CRES_2171"/>
<keyword evidence="3 9" id="KW-0812">Transmembrane</keyword>
<dbReference type="Pfam" id="PF03023">
    <property type="entry name" value="MurJ"/>
    <property type="match status" value="1"/>
</dbReference>
<evidence type="ECO:0000256" key="7">
    <source>
        <dbReference type="ARBA" id="ARBA00023136"/>
    </source>
</evidence>
<keyword evidence="5" id="KW-0573">Peptidoglycan synthesis</keyword>
<name>F8E3J8_CORRG</name>
<reference evidence="10 11" key="1">
    <citation type="journal article" date="2012" name="BMC Genomics">
        <title>Complete genome sequence, lifestyle, and multi-drug resistance of the human pathogen Corynebacterium resistens DSM 45100 isolated from blood samples of a leukemia patient.</title>
        <authorList>
            <person name="Schroder J."/>
            <person name="Maus I."/>
            <person name="Meyer K."/>
            <person name="Wordemann S."/>
            <person name="Blom J."/>
            <person name="Jaenicke S."/>
            <person name="Schneider J."/>
            <person name="Trost E."/>
            <person name="Tauch A."/>
        </authorList>
    </citation>
    <scope>NUCLEOTIDE SEQUENCE [LARGE SCALE GENOMIC DNA]</scope>
    <source>
        <strain evidence="11">DSM 45100 / JCM 12819 / CCUG 50093 / GTC 2026 / SICGH 158</strain>
    </source>
</reference>
<feature type="compositionally biased region" description="Polar residues" evidence="8">
    <location>
        <begin position="1176"/>
        <end position="1193"/>
    </location>
</feature>
<dbReference type="CDD" id="cd13123">
    <property type="entry name" value="MATE_MurJ_like"/>
    <property type="match status" value="1"/>
</dbReference>
<dbReference type="PANTHER" id="PTHR47019:SF1">
    <property type="entry name" value="LIPID II FLIPPASE MURJ"/>
    <property type="match status" value="1"/>
</dbReference>
<feature type="transmembrane region" description="Helical" evidence="9">
    <location>
        <begin position="424"/>
        <end position="447"/>
    </location>
</feature>
<dbReference type="GO" id="GO:0008360">
    <property type="term" value="P:regulation of cell shape"/>
    <property type="evidence" value="ECO:0007669"/>
    <property type="project" value="UniProtKB-KW"/>
</dbReference>
<keyword evidence="4" id="KW-0133">Cell shape</keyword>
<feature type="transmembrane region" description="Helical" evidence="9">
    <location>
        <begin position="565"/>
        <end position="589"/>
    </location>
</feature>
<evidence type="ECO:0000313" key="11">
    <source>
        <dbReference type="Proteomes" id="UP000000492"/>
    </source>
</evidence>
<evidence type="ECO:0000256" key="2">
    <source>
        <dbReference type="ARBA" id="ARBA00022475"/>
    </source>
</evidence>